<keyword evidence="3" id="KW-1185">Reference proteome</keyword>
<feature type="domain" description="WCX" evidence="1">
    <location>
        <begin position="302"/>
        <end position="389"/>
    </location>
</feature>
<dbReference type="Pfam" id="PF25583">
    <property type="entry name" value="WCX"/>
    <property type="match status" value="1"/>
</dbReference>
<sequence length="398" mass="45540">MPKKSTSHSYGDVKAFERLMLLIATLLKHPGVGSPEFMESSDREHHNSLQQVQLCLQNLAVSYGVELPKGYPSIPTLRKDLETLRRYGILEDRMYRWGYYLGTGAMSQEELKVAFNALASQAKYQGDGLLRRIYQTLSKRLRGLDLELQGEFFYPVRQHLNRAIVYTDPEEMAALGQNRDTLFHQLAVLEKAICQGQTIEISRGSDPYGHSRIGPQRVVPLQLIYQDIAWYLLYEHYENGHLAIGRLNRFKNYCQVLNESGRGLEAQRNSLAKAYQLLENGWGLYLGEPPEQQLELQGKLELITAKVRFFPPVATFIQEGELRHLKQKIVLGAKNATTGKPSYVDYVVSLPPRSLDEFSIWVNRYMDKARVISPPQLVEKHHQAAKALLAQYQYNSIE</sequence>
<dbReference type="InterPro" id="IPR057727">
    <property type="entry name" value="WCX_dom"/>
</dbReference>
<evidence type="ECO:0000313" key="3">
    <source>
        <dbReference type="Proteomes" id="UP000268857"/>
    </source>
</evidence>
<comment type="caution">
    <text evidence="2">The sequence shown here is derived from an EMBL/GenBank/DDBJ whole genome shotgun (WGS) entry which is preliminary data.</text>
</comment>
<evidence type="ECO:0000313" key="2">
    <source>
        <dbReference type="EMBL" id="RUR83487.1"/>
    </source>
</evidence>
<proteinExistence type="predicted"/>
<reference evidence="2 3" key="1">
    <citation type="journal article" date="2019" name="Genome Biol. Evol.">
        <title>Day and night: Metabolic profiles and evolutionary relationships of six axenic non-marine cyanobacteria.</title>
        <authorList>
            <person name="Will S.E."/>
            <person name="Henke P."/>
            <person name="Boedeker C."/>
            <person name="Huang S."/>
            <person name="Brinkmann H."/>
            <person name="Rohde M."/>
            <person name="Jarek M."/>
            <person name="Friedl T."/>
            <person name="Seufert S."/>
            <person name="Schumacher M."/>
            <person name="Overmann J."/>
            <person name="Neumann-Schaal M."/>
            <person name="Petersen J."/>
        </authorList>
    </citation>
    <scope>NUCLEOTIDE SEQUENCE [LARGE SCALE GENOMIC DNA]</scope>
    <source>
        <strain evidence="2 3">PCC 6912</strain>
    </source>
</reference>
<evidence type="ECO:0000259" key="1">
    <source>
        <dbReference type="Pfam" id="PF25583"/>
    </source>
</evidence>
<name>A0A433NKZ6_CHLFR</name>
<protein>
    <recommendedName>
        <fullName evidence="1">WCX domain-containing protein</fullName>
    </recommendedName>
</protein>
<dbReference type="EMBL" id="RSCJ01000007">
    <property type="protein sequence ID" value="RUR83487.1"/>
    <property type="molecule type" value="Genomic_DNA"/>
</dbReference>
<dbReference type="Proteomes" id="UP000268857">
    <property type="component" value="Unassembled WGS sequence"/>
</dbReference>
<gene>
    <name evidence="2" type="ORF">PCC6912_23200</name>
</gene>
<organism evidence="2 3">
    <name type="scientific">Chlorogloeopsis fritschii PCC 6912</name>
    <dbReference type="NCBI Taxonomy" id="211165"/>
    <lineage>
        <taxon>Bacteria</taxon>
        <taxon>Bacillati</taxon>
        <taxon>Cyanobacteriota</taxon>
        <taxon>Cyanophyceae</taxon>
        <taxon>Nostocales</taxon>
        <taxon>Chlorogloeopsidaceae</taxon>
        <taxon>Chlorogloeopsis</taxon>
    </lineage>
</organism>
<accession>A0A433NKZ6</accession>
<dbReference type="AlphaFoldDB" id="A0A433NKZ6"/>
<dbReference type="RefSeq" id="WP_016874575.1">
    <property type="nucleotide sequence ID" value="NZ_AJLN01000116.1"/>
</dbReference>
<dbReference type="STRING" id="211165.GCA_000317285_04864"/>
<dbReference type="OrthoDB" id="484613at2"/>